<dbReference type="WBParaSite" id="nRc.2.0.1.t29945-RA">
    <property type="protein sequence ID" value="nRc.2.0.1.t29945-RA"/>
    <property type="gene ID" value="nRc.2.0.1.g29945"/>
</dbReference>
<evidence type="ECO:0000313" key="2">
    <source>
        <dbReference type="WBParaSite" id="nRc.2.0.1.t29945-RA"/>
    </source>
</evidence>
<accession>A0A915JUB7</accession>
<protein>
    <submittedName>
        <fullName evidence="2">Uncharacterized protein</fullName>
    </submittedName>
</protein>
<organism evidence="1 2">
    <name type="scientific">Romanomermis culicivorax</name>
    <name type="common">Nematode worm</name>
    <dbReference type="NCBI Taxonomy" id="13658"/>
    <lineage>
        <taxon>Eukaryota</taxon>
        <taxon>Metazoa</taxon>
        <taxon>Ecdysozoa</taxon>
        <taxon>Nematoda</taxon>
        <taxon>Enoplea</taxon>
        <taxon>Dorylaimia</taxon>
        <taxon>Mermithida</taxon>
        <taxon>Mermithoidea</taxon>
        <taxon>Mermithidae</taxon>
        <taxon>Romanomermis</taxon>
    </lineage>
</organism>
<proteinExistence type="predicted"/>
<name>A0A915JUB7_ROMCU</name>
<reference evidence="2" key="1">
    <citation type="submission" date="2022-11" db="UniProtKB">
        <authorList>
            <consortium name="WormBaseParasite"/>
        </authorList>
    </citation>
    <scope>IDENTIFICATION</scope>
</reference>
<sequence length="270" mass="30403">MGPISDQFQAQQLRVQRETQEQVQVTNVCFTTLAEQMQQLISTTAFSKHMIKCVILDDNSDDQCIIGTDFLAHPDIHGILNFKDNYIEIQNVKLPLKVIAVVCPQSDLFLNAAHNNLLEEIPEVERVSFCEDKWDTFSQMEEIEAEQLTRQAQPSSHELPSGQLEVTELAKPIFLFAQASVSILPNCQQWVTCTIFPSTLVSIPDLIIQSLTTNQVAIEFPIDTPIVNVTNGKCPPLFVNNMPNSIKLRPNQLTAMAKHMLEYAEPSTDY</sequence>
<evidence type="ECO:0000313" key="1">
    <source>
        <dbReference type="Proteomes" id="UP000887565"/>
    </source>
</evidence>
<dbReference type="AlphaFoldDB" id="A0A915JUB7"/>
<keyword evidence="1" id="KW-1185">Reference proteome</keyword>
<dbReference type="Proteomes" id="UP000887565">
    <property type="component" value="Unplaced"/>
</dbReference>